<dbReference type="PROSITE" id="PS50885">
    <property type="entry name" value="HAMP"/>
    <property type="match status" value="1"/>
</dbReference>
<organism evidence="8 9">
    <name type="scientific">Photobacterium frigidiphilum</name>
    <dbReference type="NCBI Taxonomy" id="264736"/>
    <lineage>
        <taxon>Bacteria</taxon>
        <taxon>Pseudomonadati</taxon>
        <taxon>Pseudomonadota</taxon>
        <taxon>Gammaproteobacteria</taxon>
        <taxon>Vibrionales</taxon>
        <taxon>Vibrionaceae</taxon>
        <taxon>Photobacterium</taxon>
    </lineage>
</organism>
<dbReference type="SUPFAM" id="SSF58104">
    <property type="entry name" value="Methyl-accepting chemotaxis protein (MCP) signaling domain"/>
    <property type="match status" value="1"/>
</dbReference>
<keyword evidence="5" id="KW-0472">Membrane</keyword>
<keyword evidence="9" id="KW-1185">Reference proteome</keyword>
<feature type="transmembrane region" description="Helical" evidence="5">
    <location>
        <begin position="12"/>
        <end position="34"/>
    </location>
</feature>
<dbReference type="OrthoDB" id="2489132at2"/>
<evidence type="ECO:0008006" key="10">
    <source>
        <dbReference type="Google" id="ProtNLM"/>
    </source>
</evidence>
<dbReference type="Pfam" id="PF00672">
    <property type="entry name" value="HAMP"/>
    <property type="match status" value="1"/>
</dbReference>
<sequence length="542" mass="59237">MQKYFNNLTIKVMLTFSALVPLISFAIIFGILYFSTERAKTSNEWVEHTYEVIDKIDYTLLNVVNMETGYRGFMITNNDGFLEPYEGGIEAVKQSLSNLLTLTADNKTQTQRFLEIEAKLESWVTNVLQPGINLSKNNGNTIEYVNSGTGKQYVDSIRQILSAAKKDEILLKSERSQAFSNAEHDTLMYTAAIILIFGFIGFLTSHLISSYIRTNIASVVKGMLKLEQGDLSYKVTNDQGKNELSQLGKSYNKTLDKLRSLISDINSITKELLTASSDLASSASQTSKGAMKQTEQLELTATAMMEMTATVTEVAQNTISAADTAIKADEYSNSGINVVKVMNNDITVLSDDITQVSDVISTLAQETKNINTILDTIKGIATQTNLLALNAAIEAARAGEQGKGFAVVAEEVRNLASSTQGSASEISEMIEKLQIETSNAVSKMEQNLLSANNAVQKTEAAQDSLNDIKTAVNLIQNMSHQIAAAAEEQQTTSNEINKNINAVYDAAKDATNQSNLTAQLSENLTTISKNLNKKLSTFTMQN</sequence>
<name>A0A2T3JNP6_9GAMM</name>
<evidence type="ECO:0000313" key="8">
    <source>
        <dbReference type="EMBL" id="PSU50613.1"/>
    </source>
</evidence>
<keyword evidence="2 4" id="KW-0807">Transducer</keyword>
<evidence type="ECO:0000313" key="9">
    <source>
        <dbReference type="Proteomes" id="UP000240987"/>
    </source>
</evidence>
<dbReference type="Proteomes" id="UP000240987">
    <property type="component" value="Unassembled WGS sequence"/>
</dbReference>
<evidence type="ECO:0000256" key="5">
    <source>
        <dbReference type="SAM" id="Phobius"/>
    </source>
</evidence>
<evidence type="ECO:0000259" key="7">
    <source>
        <dbReference type="PROSITE" id="PS50885"/>
    </source>
</evidence>
<dbReference type="GO" id="GO:0006935">
    <property type="term" value="P:chemotaxis"/>
    <property type="evidence" value="ECO:0007669"/>
    <property type="project" value="UniProtKB-ARBA"/>
</dbReference>
<evidence type="ECO:0000256" key="1">
    <source>
        <dbReference type="ARBA" id="ARBA00004370"/>
    </source>
</evidence>
<dbReference type="SMART" id="SM00304">
    <property type="entry name" value="HAMP"/>
    <property type="match status" value="1"/>
</dbReference>
<comment type="similarity">
    <text evidence="3">Belongs to the methyl-accepting chemotaxis (MCP) protein family.</text>
</comment>
<dbReference type="Pfam" id="PF05227">
    <property type="entry name" value="CHASE3"/>
    <property type="match status" value="1"/>
</dbReference>
<dbReference type="InterPro" id="IPR003660">
    <property type="entry name" value="HAMP_dom"/>
</dbReference>
<dbReference type="GO" id="GO:0007165">
    <property type="term" value="P:signal transduction"/>
    <property type="evidence" value="ECO:0007669"/>
    <property type="project" value="UniProtKB-KW"/>
</dbReference>
<dbReference type="PROSITE" id="PS50111">
    <property type="entry name" value="CHEMOTAXIS_TRANSDUC_2"/>
    <property type="match status" value="1"/>
</dbReference>
<evidence type="ECO:0000256" key="2">
    <source>
        <dbReference type="ARBA" id="ARBA00023224"/>
    </source>
</evidence>
<dbReference type="AlphaFoldDB" id="A0A2T3JNP6"/>
<feature type="domain" description="HAMP" evidence="7">
    <location>
        <begin position="210"/>
        <end position="263"/>
    </location>
</feature>
<reference evidence="8 9" key="1">
    <citation type="submission" date="2018-01" db="EMBL/GenBank/DDBJ databases">
        <title>Whole genome sequencing of Histamine producing bacteria.</title>
        <authorList>
            <person name="Butler K."/>
        </authorList>
    </citation>
    <scope>NUCLEOTIDE SEQUENCE [LARGE SCALE GENOMIC DNA]</scope>
    <source>
        <strain evidence="8 9">JCM 12947</strain>
    </source>
</reference>
<dbReference type="Pfam" id="PF00015">
    <property type="entry name" value="MCPsignal"/>
    <property type="match status" value="1"/>
</dbReference>
<dbReference type="EMBL" id="PYMJ01000003">
    <property type="protein sequence ID" value="PSU50613.1"/>
    <property type="molecule type" value="Genomic_DNA"/>
</dbReference>
<evidence type="ECO:0000259" key="6">
    <source>
        <dbReference type="PROSITE" id="PS50111"/>
    </source>
</evidence>
<dbReference type="InterPro" id="IPR007891">
    <property type="entry name" value="CHASE3"/>
</dbReference>
<dbReference type="PANTHER" id="PTHR32089">
    <property type="entry name" value="METHYL-ACCEPTING CHEMOTAXIS PROTEIN MCPB"/>
    <property type="match status" value="1"/>
</dbReference>
<dbReference type="GO" id="GO:0016020">
    <property type="term" value="C:membrane"/>
    <property type="evidence" value="ECO:0007669"/>
    <property type="project" value="UniProtKB-SubCell"/>
</dbReference>
<evidence type="ECO:0000256" key="4">
    <source>
        <dbReference type="PROSITE-ProRule" id="PRU00284"/>
    </source>
</evidence>
<protein>
    <recommendedName>
        <fullName evidence="10">Methyl-accepting chemotaxis protein</fullName>
    </recommendedName>
</protein>
<dbReference type="InterPro" id="IPR004089">
    <property type="entry name" value="MCPsignal_dom"/>
</dbReference>
<accession>A0A2T3JNP6</accession>
<dbReference type="CDD" id="cd11386">
    <property type="entry name" value="MCP_signal"/>
    <property type="match status" value="1"/>
</dbReference>
<comment type="subcellular location">
    <subcellularLocation>
        <location evidence="1">Membrane</location>
    </subcellularLocation>
</comment>
<comment type="caution">
    <text evidence="8">The sequence shown here is derived from an EMBL/GenBank/DDBJ whole genome shotgun (WGS) entry which is preliminary data.</text>
</comment>
<keyword evidence="5" id="KW-1133">Transmembrane helix</keyword>
<proteinExistence type="inferred from homology"/>
<dbReference type="CDD" id="cd19410">
    <property type="entry name" value="HK9-like_sensor"/>
    <property type="match status" value="1"/>
</dbReference>
<feature type="transmembrane region" description="Helical" evidence="5">
    <location>
        <begin position="187"/>
        <end position="208"/>
    </location>
</feature>
<dbReference type="SMART" id="SM00283">
    <property type="entry name" value="MA"/>
    <property type="match status" value="1"/>
</dbReference>
<keyword evidence="5" id="KW-0812">Transmembrane</keyword>
<dbReference type="Gene3D" id="1.10.287.950">
    <property type="entry name" value="Methyl-accepting chemotaxis protein"/>
    <property type="match status" value="1"/>
</dbReference>
<feature type="domain" description="Methyl-accepting transducer" evidence="6">
    <location>
        <begin position="268"/>
        <end position="504"/>
    </location>
</feature>
<dbReference type="FunFam" id="1.10.287.950:FF:000001">
    <property type="entry name" value="Methyl-accepting chemotaxis sensory transducer"/>
    <property type="match status" value="1"/>
</dbReference>
<dbReference type="RefSeq" id="WP_107241644.1">
    <property type="nucleotide sequence ID" value="NZ_PYMJ01000003.1"/>
</dbReference>
<evidence type="ECO:0000256" key="3">
    <source>
        <dbReference type="ARBA" id="ARBA00029447"/>
    </source>
</evidence>
<gene>
    <name evidence="8" type="ORF">C9J12_04650</name>
</gene>
<dbReference type="PANTHER" id="PTHR32089:SF120">
    <property type="entry name" value="METHYL-ACCEPTING CHEMOTAXIS PROTEIN TLPQ"/>
    <property type="match status" value="1"/>
</dbReference>